<keyword evidence="3" id="KW-0732">Signal</keyword>
<reference evidence="4" key="1">
    <citation type="journal article" date="2011" name="Plant Physiol.">
        <title>Comprehensive sequence analysis of 24,783 barley full-length cDNAs derived from 12 clone libraries.</title>
        <authorList>
            <person name="Matsumoto T."/>
            <person name="Tanaka T."/>
            <person name="Sakai H."/>
            <person name="Amano N."/>
            <person name="Kanamori H."/>
            <person name="Kurita K."/>
            <person name="Kikuta A."/>
            <person name="Kamiya K."/>
            <person name="Yamamoto M."/>
            <person name="Ikawa H."/>
            <person name="Fujii N."/>
            <person name="Hori K."/>
            <person name="Itoh T."/>
            <person name="Sato K."/>
        </authorList>
    </citation>
    <scope>NUCLEOTIDE SEQUENCE</scope>
    <source>
        <tissue evidence="4">Shoot and root</tissue>
    </source>
</reference>
<feature type="compositionally biased region" description="Low complexity" evidence="1">
    <location>
        <begin position="526"/>
        <end position="536"/>
    </location>
</feature>
<evidence type="ECO:0000256" key="1">
    <source>
        <dbReference type="SAM" id="MobiDB-lite"/>
    </source>
</evidence>
<feature type="signal peptide" evidence="3">
    <location>
        <begin position="1"/>
        <end position="23"/>
    </location>
</feature>
<proteinExistence type="evidence at transcript level"/>
<organism evidence="4">
    <name type="scientific">Hordeum vulgare subsp. vulgare</name>
    <name type="common">Domesticated barley</name>
    <dbReference type="NCBI Taxonomy" id="112509"/>
    <lineage>
        <taxon>Eukaryota</taxon>
        <taxon>Viridiplantae</taxon>
        <taxon>Streptophyta</taxon>
        <taxon>Embryophyta</taxon>
        <taxon>Tracheophyta</taxon>
        <taxon>Spermatophyta</taxon>
        <taxon>Magnoliopsida</taxon>
        <taxon>Liliopsida</taxon>
        <taxon>Poales</taxon>
        <taxon>Poaceae</taxon>
        <taxon>BOP clade</taxon>
        <taxon>Pooideae</taxon>
        <taxon>Triticodae</taxon>
        <taxon>Triticeae</taxon>
        <taxon>Hordeinae</taxon>
        <taxon>Hordeum</taxon>
    </lineage>
</organism>
<evidence type="ECO:0000313" key="4">
    <source>
        <dbReference type="EMBL" id="BAJ93895.1"/>
    </source>
</evidence>
<name>F2DFM4_HORVV</name>
<keyword evidence="2" id="KW-0472">Membrane</keyword>
<keyword evidence="2" id="KW-0812">Transmembrane</keyword>
<feature type="transmembrane region" description="Helical" evidence="2">
    <location>
        <begin position="586"/>
        <end position="610"/>
    </location>
</feature>
<accession>F2DFM4</accession>
<feature type="region of interest" description="Disordered" evidence="1">
    <location>
        <begin position="512"/>
        <end position="577"/>
    </location>
</feature>
<feature type="chain" id="PRO_5003280850" evidence="3">
    <location>
        <begin position="24"/>
        <end position="631"/>
    </location>
</feature>
<evidence type="ECO:0000256" key="3">
    <source>
        <dbReference type="SAM" id="SignalP"/>
    </source>
</evidence>
<keyword evidence="2" id="KW-1133">Transmembrane helix</keyword>
<protein>
    <submittedName>
        <fullName evidence="4">Predicted protein</fullName>
    </submittedName>
</protein>
<dbReference type="AlphaFoldDB" id="F2DFM4"/>
<dbReference type="EMBL" id="AK362691">
    <property type="protein sequence ID" value="BAJ93895.1"/>
    <property type="molecule type" value="mRNA"/>
</dbReference>
<evidence type="ECO:0000256" key="2">
    <source>
        <dbReference type="SAM" id="Phobius"/>
    </source>
</evidence>
<sequence length="631" mass="67293">MSVSFLFLGLLIQIVLVPTAIYANERTTQIRDANTGFTCNSDSDCSNQGTCDTTRRTCSCFSGFGNTNRGYDCATKPSSSCSSSYQTPSSTSNSFSPSLTFNLADNYLSVEVIAALDNNMYINPWDSSLSTRDSSQVYSVETTIEFAGSQYCNYPPPSASTPPWAKNAAASGSCSDSYALEMLWSQARDNCGFVYNSALSAWTTSVTVSRKYLVPFNTQSDYKRDVLPRIESATFDLKVNFPSIVNASTSDNAVTVSGPTTVFSSALALVNYNSASAAWELKLETFTNRPYQLSNPVASSKGDSSLVSRFSLTKSSNVSSCNSNLQGCSQSTSFFFKNCDALRGTFVATFTPICSEGDNIKNCAHPNGNVDVTISLSTARACSVADTVQFQQKALTAYSTAALSATASNFTASGIAYFGAVITTTDATIYNRTLKSVCMILNPASGNVNCINVDFTLLTPGASGSNDPKFSINLAQTRTLTNETTAQSFRVVAIIGIVWSSAKRQVEQEETATVTDLDITPQNNQSSSSSSSSESSMETNKLTSTSAASGSTSSSTNSTPIETPEKESDNTNSNVAESHDDSKLKMALVAALSGVCGLFIIVVVLIIFIAHKRRQGKRAAEASFNFSEVSN</sequence>
<feature type="compositionally biased region" description="Low complexity" evidence="1">
    <location>
        <begin position="543"/>
        <end position="559"/>
    </location>
</feature>